<dbReference type="AlphaFoldDB" id="H1D2H6"/>
<dbReference type="HOGENOM" id="CLU_069356_1_4_9"/>
<feature type="domain" description="HTH tetR-type" evidence="3">
    <location>
        <begin position="12"/>
        <end position="72"/>
    </location>
</feature>
<dbReference type="EMBL" id="ADLT01000058">
    <property type="protein sequence ID" value="EHO62273.1"/>
    <property type="molecule type" value="Genomic_DNA"/>
</dbReference>
<dbReference type="SUPFAM" id="SSF46689">
    <property type="entry name" value="Homeodomain-like"/>
    <property type="match status" value="2"/>
</dbReference>
<feature type="DNA-binding region" description="H-T-H motif" evidence="2">
    <location>
        <begin position="97"/>
        <end position="116"/>
    </location>
</feature>
<comment type="caution">
    <text evidence="4">The sequence shown here is derived from an EMBL/GenBank/DDBJ whole genome shotgun (WGS) entry which is preliminary data.</text>
</comment>
<sequence length="268" mass="30768">MQVLQGAFIMEAGKKEKIEKEARRLFGEKGYHDTSLRDISRQAGVSVSSISYYFGTKEELYHTLFPREEKEKAPDKKEQIENAAIRLFALKGYSDVSIRDIGKEAGVNSAAISYYFGGKKELYAAILERGSALLVDFVEMAADGTRKPMEIMELYSRFFFRLMKEHPYILRIFSWEMIHPTDVFASIGKERFAMVLVVLRAALTEGMEEGIFRHNLKPTEVCISWAGMVAYYYLMSEIKKRFAVKEEISEASYMDQAFDVLMNGIKEK</sequence>
<dbReference type="InterPro" id="IPR001647">
    <property type="entry name" value="HTH_TetR"/>
</dbReference>
<dbReference type="Gene3D" id="1.10.10.60">
    <property type="entry name" value="Homeodomain-like"/>
    <property type="match status" value="1"/>
</dbReference>
<gene>
    <name evidence="4" type="ORF">HMPREF9453_01807</name>
</gene>
<accession>H1D2H6</accession>
<dbReference type="PANTHER" id="PTHR30328">
    <property type="entry name" value="TRANSCRIPTIONAL REPRESSOR"/>
    <property type="match status" value="1"/>
</dbReference>
<dbReference type="PROSITE" id="PS50977">
    <property type="entry name" value="HTH_TETR_2"/>
    <property type="match status" value="2"/>
</dbReference>
<evidence type="ECO:0000259" key="3">
    <source>
        <dbReference type="PROSITE" id="PS50977"/>
    </source>
</evidence>
<dbReference type="PROSITE" id="PS01081">
    <property type="entry name" value="HTH_TETR_1"/>
    <property type="match status" value="1"/>
</dbReference>
<dbReference type="InterPro" id="IPR009057">
    <property type="entry name" value="Homeodomain-like_sf"/>
</dbReference>
<evidence type="ECO:0000256" key="1">
    <source>
        <dbReference type="ARBA" id="ARBA00023125"/>
    </source>
</evidence>
<name>H1D2H6_9FIRM</name>
<reference evidence="4 5" key="1">
    <citation type="submission" date="2011-11" db="EMBL/GenBank/DDBJ databases">
        <title>The Genome Sequence of Dialister succinatiphilus YIT 11850.</title>
        <authorList>
            <consortium name="The Broad Institute Genome Sequencing Platform"/>
            <person name="Earl A."/>
            <person name="Ward D."/>
            <person name="Feldgarden M."/>
            <person name="Gevers D."/>
            <person name="Morotomi M."/>
            <person name="Young S.K."/>
            <person name="Zeng Q."/>
            <person name="Gargeya S."/>
            <person name="Fitzgerald M."/>
            <person name="Haas B."/>
            <person name="Abouelleil A."/>
            <person name="Alvarado L."/>
            <person name="Arachchi H.M."/>
            <person name="Berlin A."/>
            <person name="Brown A."/>
            <person name="Chapman S.B."/>
            <person name="Dunbar C."/>
            <person name="Gearin G."/>
            <person name="Goldberg J."/>
            <person name="Griggs A."/>
            <person name="Gujja S."/>
            <person name="Heiman D."/>
            <person name="Howarth C."/>
            <person name="Lui A."/>
            <person name="MacDonald P.J.P."/>
            <person name="Montmayeur A."/>
            <person name="Murphy C."/>
            <person name="Neiman D."/>
            <person name="Pearson M."/>
            <person name="Priest M."/>
            <person name="Roberts A."/>
            <person name="Saif S."/>
            <person name="Shea T."/>
            <person name="Sisk P."/>
            <person name="Stolte C."/>
            <person name="Sykes S."/>
            <person name="Wortman J."/>
            <person name="Nusbaum C."/>
            <person name="Birren B."/>
        </authorList>
    </citation>
    <scope>NUCLEOTIDE SEQUENCE [LARGE SCALE GENOMIC DNA]</scope>
    <source>
        <strain evidence="4 5">YIT 11850</strain>
    </source>
</reference>
<dbReference type="Pfam" id="PF00440">
    <property type="entry name" value="TetR_N"/>
    <property type="match status" value="2"/>
</dbReference>
<keyword evidence="5" id="KW-1185">Reference proteome</keyword>
<organism evidence="4 5">
    <name type="scientific">Dialister succinatiphilus YIT 11850</name>
    <dbReference type="NCBI Taxonomy" id="742743"/>
    <lineage>
        <taxon>Bacteria</taxon>
        <taxon>Bacillati</taxon>
        <taxon>Bacillota</taxon>
        <taxon>Negativicutes</taxon>
        <taxon>Veillonellales</taxon>
        <taxon>Veillonellaceae</taxon>
        <taxon>Dialister</taxon>
    </lineage>
</organism>
<dbReference type="PRINTS" id="PR00455">
    <property type="entry name" value="HTHTETR"/>
</dbReference>
<proteinExistence type="predicted"/>
<evidence type="ECO:0000256" key="2">
    <source>
        <dbReference type="PROSITE-ProRule" id="PRU00335"/>
    </source>
</evidence>
<dbReference type="InterPro" id="IPR036271">
    <property type="entry name" value="Tet_transcr_reg_TetR-rel_C_sf"/>
</dbReference>
<dbReference type="InterPro" id="IPR023772">
    <property type="entry name" value="DNA-bd_HTH_TetR-type_CS"/>
</dbReference>
<feature type="domain" description="HTH tetR-type" evidence="3">
    <location>
        <begin position="74"/>
        <end position="134"/>
    </location>
</feature>
<evidence type="ECO:0000313" key="4">
    <source>
        <dbReference type="EMBL" id="EHO62273.1"/>
    </source>
</evidence>
<dbReference type="GO" id="GO:0006355">
    <property type="term" value="P:regulation of DNA-templated transcription"/>
    <property type="evidence" value="ECO:0007669"/>
    <property type="project" value="UniProtKB-ARBA"/>
</dbReference>
<dbReference type="SUPFAM" id="SSF48498">
    <property type="entry name" value="Tetracyclin repressor-like, C-terminal domain"/>
    <property type="match status" value="1"/>
</dbReference>
<dbReference type="Proteomes" id="UP000003277">
    <property type="component" value="Unassembled WGS sequence"/>
</dbReference>
<feature type="DNA-binding region" description="H-T-H motif" evidence="2">
    <location>
        <begin position="35"/>
        <end position="54"/>
    </location>
</feature>
<dbReference type="Gene3D" id="1.10.357.10">
    <property type="entry name" value="Tetracycline Repressor, domain 2"/>
    <property type="match status" value="2"/>
</dbReference>
<dbReference type="eggNOG" id="COG1309">
    <property type="taxonomic scope" value="Bacteria"/>
</dbReference>
<dbReference type="Pfam" id="PF17938">
    <property type="entry name" value="TetR_C_29"/>
    <property type="match status" value="1"/>
</dbReference>
<keyword evidence="1 2" id="KW-0238">DNA-binding</keyword>
<dbReference type="PATRIC" id="fig|742743.3.peg.1839"/>
<dbReference type="InterPro" id="IPR041474">
    <property type="entry name" value="NicS_C"/>
</dbReference>
<dbReference type="GO" id="GO:0003677">
    <property type="term" value="F:DNA binding"/>
    <property type="evidence" value="ECO:0007669"/>
    <property type="project" value="UniProtKB-UniRule"/>
</dbReference>
<dbReference type="STRING" id="742743.HMPREF9453_01807"/>
<protein>
    <recommendedName>
        <fullName evidence="3">HTH tetR-type domain-containing protein</fullName>
    </recommendedName>
</protein>
<dbReference type="PANTHER" id="PTHR30328:SF54">
    <property type="entry name" value="HTH-TYPE TRANSCRIPTIONAL REPRESSOR SCO4008"/>
    <property type="match status" value="1"/>
</dbReference>
<evidence type="ECO:0000313" key="5">
    <source>
        <dbReference type="Proteomes" id="UP000003277"/>
    </source>
</evidence>
<dbReference type="InterPro" id="IPR050109">
    <property type="entry name" value="HTH-type_TetR-like_transc_reg"/>
</dbReference>